<dbReference type="AlphaFoldDB" id="A0A1I5HK32"/>
<dbReference type="STRING" id="1527.SAMN04489757_13050"/>
<dbReference type="RefSeq" id="WP_091687698.1">
    <property type="nucleotide sequence ID" value="NZ_BAABFM010000011.1"/>
</dbReference>
<accession>A0A1I5HK32</accession>
<comment type="similarity">
    <text evidence="1">Belongs to the ComF/GntX family.</text>
</comment>
<name>A0A1I5HK32_9FIRM</name>
<dbReference type="Gene3D" id="3.40.50.2020">
    <property type="match status" value="1"/>
</dbReference>
<dbReference type="InterPro" id="IPR044005">
    <property type="entry name" value="DZR_2"/>
</dbReference>
<dbReference type="InterPro" id="IPR000836">
    <property type="entry name" value="PRTase_dom"/>
</dbReference>
<evidence type="ECO:0000256" key="1">
    <source>
        <dbReference type="ARBA" id="ARBA00008007"/>
    </source>
</evidence>
<evidence type="ECO:0000313" key="4">
    <source>
        <dbReference type="Proteomes" id="UP000198806"/>
    </source>
</evidence>
<sequence>MRENILLKTITNILYPRRCPICGKIVVPRGELACPPCKSKLIPIEEPRCKKCSKPIDSEEIEYCLDCFTKHHQYEKGFALWVYDANMKKSIAEFKFHGRQEYSDFYAEELVKKFRAEIQKIAPDVLVPIPIHKSKQIQRGYNQAEVLAKGIGEKLNIPVISHLLKRDRKTLPQKQLNDKERLKNLLKAFTFSKKELLQYEVKYNRKVRKVLLVDDIYTTGSTMEACTGILLQNGIEEVYFISICIGKGY</sequence>
<organism evidence="3 4">
    <name type="scientific">Anaerocolumna aminovalerica</name>
    <dbReference type="NCBI Taxonomy" id="1527"/>
    <lineage>
        <taxon>Bacteria</taxon>
        <taxon>Bacillati</taxon>
        <taxon>Bacillota</taxon>
        <taxon>Clostridia</taxon>
        <taxon>Lachnospirales</taxon>
        <taxon>Lachnospiraceae</taxon>
        <taxon>Anaerocolumna</taxon>
    </lineage>
</organism>
<protein>
    <submittedName>
        <fullName evidence="3">ComF family protein</fullName>
    </submittedName>
</protein>
<keyword evidence="4" id="KW-1185">Reference proteome</keyword>
<dbReference type="Pfam" id="PF18912">
    <property type="entry name" value="DZR_2"/>
    <property type="match status" value="1"/>
</dbReference>
<dbReference type="EMBL" id="FOWD01000030">
    <property type="protein sequence ID" value="SFO48499.1"/>
    <property type="molecule type" value="Genomic_DNA"/>
</dbReference>
<dbReference type="PANTHER" id="PTHR47505:SF1">
    <property type="entry name" value="DNA UTILIZATION PROTEIN YHGH"/>
    <property type="match status" value="1"/>
</dbReference>
<dbReference type="SUPFAM" id="SSF53271">
    <property type="entry name" value="PRTase-like"/>
    <property type="match status" value="1"/>
</dbReference>
<proteinExistence type="inferred from homology"/>
<dbReference type="OrthoDB" id="9779910at2"/>
<reference evidence="3 4" key="1">
    <citation type="submission" date="2016-10" db="EMBL/GenBank/DDBJ databases">
        <authorList>
            <person name="de Groot N.N."/>
        </authorList>
    </citation>
    <scope>NUCLEOTIDE SEQUENCE [LARGE SCALE GENOMIC DNA]</scope>
    <source>
        <strain evidence="3 4">DSM 1283</strain>
    </source>
</reference>
<dbReference type="InterPro" id="IPR029057">
    <property type="entry name" value="PRTase-like"/>
</dbReference>
<evidence type="ECO:0000313" key="3">
    <source>
        <dbReference type="EMBL" id="SFO48499.1"/>
    </source>
</evidence>
<dbReference type="InterPro" id="IPR051910">
    <property type="entry name" value="ComF/GntX_DNA_util-trans"/>
</dbReference>
<feature type="domain" description="Double zinc ribbon" evidence="2">
    <location>
        <begin position="11"/>
        <end position="67"/>
    </location>
</feature>
<gene>
    <name evidence="3" type="ORF">SAMN04489757_13050</name>
</gene>
<dbReference type="Proteomes" id="UP000198806">
    <property type="component" value="Unassembled WGS sequence"/>
</dbReference>
<dbReference type="CDD" id="cd06223">
    <property type="entry name" value="PRTases_typeI"/>
    <property type="match status" value="1"/>
</dbReference>
<evidence type="ECO:0000259" key="2">
    <source>
        <dbReference type="Pfam" id="PF18912"/>
    </source>
</evidence>
<dbReference type="PANTHER" id="PTHR47505">
    <property type="entry name" value="DNA UTILIZATION PROTEIN YHGH"/>
    <property type="match status" value="1"/>
</dbReference>